<sequence length="188" mass="21536">MFLLMVVWLYHAQRSSRPYEVSQDNLPTTISPPHALAQPFSTFEVQVSSNEHRLSTISTNPPSSRKSTRPVPELRYAIFRHLGEVGRESASVMRVNASYYRHRGGPSGSNLRTGCRVVEFWLGEIVQRPLGHTVQRLQLQARELVLHHHTHLSHLESNRQDAQVLNPDLAIRAFLPRFFVCKLRTILP</sequence>
<keyword evidence="2" id="KW-0732">Signal</keyword>
<evidence type="ECO:0000256" key="2">
    <source>
        <dbReference type="SAM" id="SignalP"/>
    </source>
</evidence>
<protein>
    <submittedName>
        <fullName evidence="3">Uncharacterized protein</fullName>
    </submittedName>
</protein>
<name>A0A9P8C9E1_9HELO</name>
<dbReference type="AlphaFoldDB" id="A0A9P8C9E1"/>
<feature type="chain" id="PRO_5040208551" evidence="2">
    <location>
        <begin position="19"/>
        <end position="188"/>
    </location>
</feature>
<gene>
    <name evidence="3" type="ORF">BJ875DRAFT_184000</name>
</gene>
<evidence type="ECO:0000313" key="4">
    <source>
        <dbReference type="Proteomes" id="UP000824998"/>
    </source>
</evidence>
<proteinExistence type="predicted"/>
<keyword evidence="4" id="KW-1185">Reference proteome</keyword>
<accession>A0A9P8C9E1</accession>
<dbReference type="Proteomes" id="UP000824998">
    <property type="component" value="Unassembled WGS sequence"/>
</dbReference>
<evidence type="ECO:0000313" key="3">
    <source>
        <dbReference type="EMBL" id="KAG9237031.1"/>
    </source>
</evidence>
<evidence type="ECO:0000256" key="1">
    <source>
        <dbReference type="SAM" id="MobiDB-lite"/>
    </source>
</evidence>
<reference evidence="3" key="1">
    <citation type="journal article" date="2021" name="IMA Fungus">
        <title>Genomic characterization of three marine fungi, including Emericellopsis atlantica sp. nov. with signatures of a generalist lifestyle and marine biomass degradation.</title>
        <authorList>
            <person name="Hagestad O.C."/>
            <person name="Hou L."/>
            <person name="Andersen J.H."/>
            <person name="Hansen E.H."/>
            <person name="Altermark B."/>
            <person name="Li C."/>
            <person name="Kuhnert E."/>
            <person name="Cox R.J."/>
            <person name="Crous P.W."/>
            <person name="Spatafora J.W."/>
            <person name="Lail K."/>
            <person name="Amirebrahimi M."/>
            <person name="Lipzen A."/>
            <person name="Pangilinan J."/>
            <person name="Andreopoulos W."/>
            <person name="Hayes R.D."/>
            <person name="Ng V."/>
            <person name="Grigoriev I.V."/>
            <person name="Jackson S.A."/>
            <person name="Sutton T.D.S."/>
            <person name="Dobson A.D.W."/>
            <person name="Rama T."/>
        </authorList>
    </citation>
    <scope>NUCLEOTIDE SEQUENCE</scope>
    <source>
        <strain evidence="3">TRa018bII</strain>
    </source>
</reference>
<feature type="region of interest" description="Disordered" evidence="1">
    <location>
        <begin position="51"/>
        <end position="70"/>
    </location>
</feature>
<dbReference type="EMBL" id="MU251394">
    <property type="protein sequence ID" value="KAG9237031.1"/>
    <property type="molecule type" value="Genomic_DNA"/>
</dbReference>
<feature type="compositionally biased region" description="Polar residues" evidence="1">
    <location>
        <begin position="51"/>
        <end position="65"/>
    </location>
</feature>
<comment type="caution">
    <text evidence="3">The sequence shown here is derived from an EMBL/GenBank/DDBJ whole genome shotgun (WGS) entry which is preliminary data.</text>
</comment>
<feature type="signal peptide" evidence="2">
    <location>
        <begin position="1"/>
        <end position="18"/>
    </location>
</feature>
<organism evidence="3 4">
    <name type="scientific">Amylocarpus encephaloides</name>
    <dbReference type="NCBI Taxonomy" id="45428"/>
    <lineage>
        <taxon>Eukaryota</taxon>
        <taxon>Fungi</taxon>
        <taxon>Dikarya</taxon>
        <taxon>Ascomycota</taxon>
        <taxon>Pezizomycotina</taxon>
        <taxon>Leotiomycetes</taxon>
        <taxon>Helotiales</taxon>
        <taxon>Helotiales incertae sedis</taxon>
        <taxon>Amylocarpus</taxon>
    </lineage>
</organism>